<evidence type="ECO:0000313" key="3">
    <source>
        <dbReference type="Proteomes" id="UP000026962"/>
    </source>
</evidence>
<evidence type="ECO:0000256" key="1">
    <source>
        <dbReference type="SAM" id="MobiDB-lite"/>
    </source>
</evidence>
<dbReference type="AlphaFoldDB" id="A0A0E0M945"/>
<reference evidence="2" key="2">
    <citation type="submission" date="2018-05" db="EMBL/GenBank/DDBJ databases">
        <title>OpunRS2 (Oryza punctata Reference Sequence Version 2).</title>
        <authorList>
            <person name="Zhang J."/>
            <person name="Kudrna D."/>
            <person name="Lee S."/>
            <person name="Talag J."/>
            <person name="Welchert J."/>
            <person name="Wing R.A."/>
        </authorList>
    </citation>
    <scope>NUCLEOTIDE SEQUENCE [LARGE SCALE GENOMIC DNA]</scope>
</reference>
<accession>A0A0E0M945</accession>
<dbReference type="HOGENOM" id="CLU_867095_0_0_1"/>
<dbReference type="EnsemblPlants" id="OPUNC10G12630.1">
    <property type="protein sequence ID" value="OPUNC10G12630.1"/>
    <property type="gene ID" value="OPUNC10G12630"/>
</dbReference>
<dbReference type="STRING" id="4537.A0A0E0M945"/>
<feature type="region of interest" description="Disordered" evidence="1">
    <location>
        <begin position="89"/>
        <end position="213"/>
    </location>
</feature>
<dbReference type="Proteomes" id="UP000026962">
    <property type="component" value="Chromosome 10"/>
</dbReference>
<proteinExistence type="predicted"/>
<name>A0A0E0M945_ORYPU</name>
<reference evidence="2" key="1">
    <citation type="submission" date="2015-04" db="UniProtKB">
        <authorList>
            <consortium name="EnsemblPlants"/>
        </authorList>
    </citation>
    <scope>IDENTIFICATION</scope>
</reference>
<dbReference type="Gramene" id="OPUNC10G12630.1">
    <property type="protein sequence ID" value="OPUNC10G12630.1"/>
    <property type="gene ID" value="OPUNC10G12630"/>
</dbReference>
<dbReference type="OMA" id="CIRTHIE"/>
<keyword evidence="3" id="KW-1185">Reference proteome</keyword>
<protein>
    <submittedName>
        <fullName evidence="2">Uncharacterized protein</fullName>
    </submittedName>
</protein>
<organism evidence="2">
    <name type="scientific">Oryza punctata</name>
    <name type="common">Red rice</name>
    <dbReference type="NCBI Taxonomy" id="4537"/>
    <lineage>
        <taxon>Eukaryota</taxon>
        <taxon>Viridiplantae</taxon>
        <taxon>Streptophyta</taxon>
        <taxon>Embryophyta</taxon>
        <taxon>Tracheophyta</taxon>
        <taxon>Spermatophyta</taxon>
        <taxon>Magnoliopsida</taxon>
        <taxon>Liliopsida</taxon>
        <taxon>Poales</taxon>
        <taxon>Poaceae</taxon>
        <taxon>BOP clade</taxon>
        <taxon>Oryzoideae</taxon>
        <taxon>Oryzeae</taxon>
        <taxon>Oryzinae</taxon>
        <taxon>Oryza</taxon>
    </lineage>
</organism>
<evidence type="ECO:0000313" key="2">
    <source>
        <dbReference type="EnsemblPlants" id="OPUNC10G12630.1"/>
    </source>
</evidence>
<sequence length="359" mass="37081">MARRVRADSLPIAAPEVMARLSRRAATKRRVAELDVEAQPASGGTQGGCRRRGGGVLGADGVQFVTEEQHALRNLSDVERHPGGCFTCGGVDDSVPPPDGGFAPDSEDDASGGVPASDLPSDGGFVPDSEDEACGGVNHSELPPDGGFVPDSEDETSSGGPDSELPSDDGFVPNSEGEANSGVPDSNVHPDGGFVPDLEDQVCGNVHGSELPPDDGGVLDFEDEASVCIPASNLPPNGGFVHDSEGVASGGIHNFEQQPDNSLSSNLGEQHMDGIEQLDDGEKVAGLEDNADAAAGDEGDDEFAETREDHLYKAAGCGGLVLYFYPANKTSRIASCDCIRTHIETQVLFGSGGLIRANN</sequence>